<dbReference type="Proteomes" id="UP000468943">
    <property type="component" value="Unassembled WGS sequence"/>
</dbReference>
<accession>A0A6I4SJQ1</accession>
<gene>
    <name evidence="2" type="ORF">GRI36_00505</name>
</gene>
<feature type="transmembrane region" description="Helical" evidence="1">
    <location>
        <begin position="181"/>
        <end position="201"/>
    </location>
</feature>
<reference evidence="2 3" key="1">
    <citation type="submission" date="2019-12" db="EMBL/GenBank/DDBJ databases">
        <title>Genomic-based taxomic classification of the family Erythrobacteraceae.</title>
        <authorList>
            <person name="Xu L."/>
        </authorList>
    </citation>
    <scope>NUCLEOTIDE SEQUENCE [LARGE SCALE GENOMIC DNA]</scope>
    <source>
        <strain evidence="2 3">JCM 17802</strain>
    </source>
</reference>
<dbReference type="InterPro" id="IPR003474">
    <property type="entry name" value="Glcn_transporter"/>
</dbReference>
<comment type="caution">
    <text evidence="2">The sequence shown here is derived from an EMBL/GenBank/DDBJ whole genome shotgun (WGS) entry which is preliminary data.</text>
</comment>
<dbReference type="RefSeq" id="WP_160596683.1">
    <property type="nucleotide sequence ID" value="NZ_WTYS01000001.1"/>
</dbReference>
<feature type="transmembrane region" description="Helical" evidence="1">
    <location>
        <begin position="313"/>
        <end position="335"/>
    </location>
</feature>
<sequence length="449" mass="46687">MISAIGLLASLVLLIWLALRGINIVFASLLCSLLVIITSGLPLAATFDEGYLFGNLGAFTFAGKFFLLFAAGAMFGRVMGDSGAAASIAMALVRKLGAHRALWITVLASALLTYGGVVVFVVIFAMYPLGLRLLKEADIPKRLFLGALALGAGTFTLTALPGTPSIQNIIPTLHLGTDLYAAPWLGLAGGTIMFVLGMTYLEWQRRKAQAAGEGFDPAPGEEVVASTGGPERLPSWPLALLPLVLVIGTIVLPRFGASLLPVQIAEFAMTQSVMWPSIALAFGSLVGLVLFAKIRSRPLAVLGEGVQDAVVPLFATAVVIGFGGVVVQTAGFVGFASALVSMDSYPLLSMFGAVSTVSGITGSASGGLQIFMQTLAPEYLAMGIEPEVLHRLAAMAAGGFDSLPHCGAVVAMLAITRLSHRQAYFDVGVITVVIPVIATLSCIGLAFLF</sequence>
<dbReference type="Pfam" id="PF02447">
    <property type="entry name" value="GntP_permease"/>
    <property type="match status" value="1"/>
</dbReference>
<dbReference type="AlphaFoldDB" id="A0A6I4SJQ1"/>
<feature type="transmembrane region" description="Helical" evidence="1">
    <location>
        <begin position="347"/>
        <end position="371"/>
    </location>
</feature>
<dbReference type="PANTHER" id="PTHR30354:SF7">
    <property type="entry name" value="BLL7963 PROTEIN"/>
    <property type="match status" value="1"/>
</dbReference>
<dbReference type="GO" id="GO:0015128">
    <property type="term" value="F:gluconate transmembrane transporter activity"/>
    <property type="evidence" value="ECO:0007669"/>
    <property type="project" value="InterPro"/>
</dbReference>
<keyword evidence="3" id="KW-1185">Reference proteome</keyword>
<evidence type="ECO:0000313" key="3">
    <source>
        <dbReference type="Proteomes" id="UP000468943"/>
    </source>
</evidence>
<proteinExistence type="predicted"/>
<name>A0A6I4SJQ1_9SPHN</name>
<keyword evidence="1" id="KW-1133">Transmembrane helix</keyword>
<keyword evidence="1" id="KW-0812">Transmembrane</keyword>
<protein>
    <submittedName>
        <fullName evidence="2">GntP family permease</fullName>
    </submittedName>
</protein>
<feature type="transmembrane region" description="Helical" evidence="1">
    <location>
        <begin position="102"/>
        <end position="131"/>
    </location>
</feature>
<dbReference type="PANTHER" id="PTHR30354">
    <property type="entry name" value="GNT FAMILY GLUCONATE TRANSPORTER"/>
    <property type="match status" value="1"/>
</dbReference>
<dbReference type="OrthoDB" id="86125at2"/>
<evidence type="ECO:0000256" key="1">
    <source>
        <dbReference type="SAM" id="Phobius"/>
    </source>
</evidence>
<feature type="transmembrane region" description="Helical" evidence="1">
    <location>
        <begin position="51"/>
        <end position="71"/>
    </location>
</feature>
<dbReference type="EMBL" id="WTYS01000001">
    <property type="protein sequence ID" value="MXO55350.1"/>
    <property type="molecule type" value="Genomic_DNA"/>
</dbReference>
<organism evidence="2 3">
    <name type="scientific">Pontixanthobacter gangjinensis</name>
    <dbReference type="NCBI Taxonomy" id="1028742"/>
    <lineage>
        <taxon>Bacteria</taxon>
        <taxon>Pseudomonadati</taxon>
        <taxon>Pseudomonadota</taxon>
        <taxon>Alphaproteobacteria</taxon>
        <taxon>Sphingomonadales</taxon>
        <taxon>Erythrobacteraceae</taxon>
        <taxon>Pontixanthobacter</taxon>
    </lineage>
</organism>
<feature type="transmembrane region" description="Helical" evidence="1">
    <location>
        <begin position="273"/>
        <end position="292"/>
    </location>
</feature>
<dbReference type="GO" id="GO:0005886">
    <property type="term" value="C:plasma membrane"/>
    <property type="evidence" value="ECO:0007669"/>
    <property type="project" value="TreeGrafter"/>
</dbReference>
<feature type="transmembrane region" description="Helical" evidence="1">
    <location>
        <begin position="236"/>
        <end position="253"/>
    </location>
</feature>
<keyword evidence="1" id="KW-0472">Membrane</keyword>
<evidence type="ECO:0000313" key="2">
    <source>
        <dbReference type="EMBL" id="MXO55350.1"/>
    </source>
</evidence>
<feature type="transmembrane region" description="Helical" evidence="1">
    <location>
        <begin position="427"/>
        <end position="448"/>
    </location>
</feature>
<feature type="transmembrane region" description="Helical" evidence="1">
    <location>
        <begin position="143"/>
        <end position="161"/>
    </location>
</feature>